<dbReference type="InterPro" id="IPR013083">
    <property type="entry name" value="Znf_RING/FYVE/PHD"/>
</dbReference>
<dbReference type="PANTHER" id="PTHR22763:SF162">
    <property type="entry name" value="TRANSMEMBRANE E3 UBIQUITIN-PROTEIN LIGASE 1"/>
    <property type="match status" value="1"/>
</dbReference>
<evidence type="ECO:0000256" key="9">
    <source>
        <dbReference type="ARBA" id="ARBA00022771"/>
    </source>
</evidence>
<dbReference type="GO" id="GO:0008270">
    <property type="term" value="F:zinc ion binding"/>
    <property type="evidence" value="ECO:0007669"/>
    <property type="project" value="UniProtKB-KW"/>
</dbReference>
<evidence type="ECO:0000256" key="3">
    <source>
        <dbReference type="ARBA" id="ARBA00004906"/>
    </source>
</evidence>
<evidence type="ECO:0000256" key="10">
    <source>
        <dbReference type="ARBA" id="ARBA00022786"/>
    </source>
</evidence>
<keyword evidence="13 16" id="KW-0472">Membrane</keyword>
<keyword evidence="10" id="KW-0833">Ubl conjugation pathway</keyword>
<dbReference type="PANTHER" id="PTHR22763">
    <property type="entry name" value="RING ZINC FINGER PROTEIN"/>
    <property type="match status" value="1"/>
</dbReference>
<comment type="caution">
    <text evidence="19">The sequence shown here is derived from an EMBL/GenBank/DDBJ whole genome shotgun (WGS) entry which is preliminary data.</text>
</comment>
<keyword evidence="11" id="KW-0862">Zinc</keyword>
<protein>
    <recommendedName>
        <fullName evidence="4">RING-type E3 ubiquitin transferase</fullName>
        <ecNumber evidence="4">2.3.2.27</ecNumber>
    </recommendedName>
</protein>
<evidence type="ECO:0000256" key="6">
    <source>
        <dbReference type="ARBA" id="ARBA00022692"/>
    </source>
</evidence>
<dbReference type="SMART" id="SM00184">
    <property type="entry name" value="RING"/>
    <property type="match status" value="1"/>
</dbReference>
<dbReference type="SUPFAM" id="SSF57850">
    <property type="entry name" value="RING/U-box"/>
    <property type="match status" value="1"/>
</dbReference>
<dbReference type="AlphaFoldDB" id="A0A0J9X6D1"/>
<gene>
    <name evidence="19" type="ORF">BN980_GECA04s02848g</name>
</gene>
<comment type="subcellular location">
    <subcellularLocation>
        <location evidence="2">Endomembrane system</location>
        <topology evidence="2">Multi-pass membrane protein</topology>
    </subcellularLocation>
</comment>
<evidence type="ECO:0000256" key="17">
    <source>
        <dbReference type="SAM" id="SignalP"/>
    </source>
</evidence>
<evidence type="ECO:0000256" key="14">
    <source>
        <dbReference type="PROSITE-ProRule" id="PRU00175"/>
    </source>
</evidence>
<dbReference type="STRING" id="1173061.A0A0J9X6D1"/>
<feature type="transmembrane region" description="Helical" evidence="16">
    <location>
        <begin position="400"/>
        <end position="422"/>
    </location>
</feature>
<evidence type="ECO:0000256" key="15">
    <source>
        <dbReference type="SAM" id="MobiDB-lite"/>
    </source>
</evidence>
<evidence type="ECO:0000256" key="2">
    <source>
        <dbReference type="ARBA" id="ARBA00004127"/>
    </source>
</evidence>
<comment type="catalytic activity">
    <reaction evidence="1">
        <text>S-ubiquitinyl-[E2 ubiquitin-conjugating enzyme]-L-cysteine + [acceptor protein]-L-lysine = [E2 ubiquitin-conjugating enzyme]-L-cysteine + N(6)-ubiquitinyl-[acceptor protein]-L-lysine.</text>
        <dbReference type="EC" id="2.3.2.27"/>
    </reaction>
</comment>
<dbReference type="InterPro" id="IPR001841">
    <property type="entry name" value="Znf_RING"/>
</dbReference>
<feature type="region of interest" description="Disordered" evidence="15">
    <location>
        <begin position="723"/>
        <end position="742"/>
    </location>
</feature>
<dbReference type="GO" id="GO:0043161">
    <property type="term" value="P:proteasome-mediated ubiquitin-dependent protein catabolic process"/>
    <property type="evidence" value="ECO:0007669"/>
    <property type="project" value="TreeGrafter"/>
</dbReference>
<dbReference type="InterPro" id="IPR021319">
    <property type="entry name" value="DUF2921"/>
</dbReference>
<keyword evidence="19" id="KW-0436">Ligase</keyword>
<sequence>MDSNRGVFLVILLLFIFFTPAGNPPHFSSSSELHRLQEFIGTRRNETERLRNSTWLHPPANITGISPYPVQRHDAGGIYKQSFLPPEIIDAATDIWHKETRIPASVNDHNSITTITKRDGIVLELEDPIVSEIGKDRELAFFSNISGVFEGTWTHDEKTRGHLLPRNMTIAEAYKPPTTVYMYGRNISMVDERDPFNSFNDDPGYKLGSHGNMSEPDSGKMSLTIEEIPSKYGDAANVTIITVTMTIFDTDEKARFTFDLDGFHFKRTGNILMSTSSLKYSGLQYLPHLILDETYFEEARDLMYRYLNITITSYEEDLDFAIFQGADISSDNCEYVVYGHFDSVPFSPEQLKEIEEETRHPTGKPIPRLPQLKMSPLLYSPDCAVALKSTDVDGEKLEQYWYRIRVVVLVGVVLLLSQVILFARQMRDTSTPSLMLKVNFATIIMMAVMDGSIWMASFVSFFVDSLALPFMSMAFLSFVLTSLYELRYMVDIYQVQRVEASAQVRVQSNGDSTLYAMPDGSIVNSQTRAQGNSNNESSLPLPVTTNINTPDATALSGENSDRDAAKMLYSRFYFILLVFIITSLLSTTWPREYRLVYEYIIALVFYSIWYPQIYRNTTKGFRKSFLWSFILGTSIIRLLPLYYVCLWRRNVFDHHYDPILAATITIWSGVQILLLFLQKLFGPRFFLPRGYLPTLYDYHPILYRGDAESDLGIDVLTSVHQADSSQPLSSPSAPAAGASSSADTEPLLNATLRPKVDCAICMMPIELVLFNKLDASDHADTAAAVAAANSVMNAPSALLARRKYMVTPCQHVFHTECLEMWMRSRLQCPICRNPLPPL</sequence>
<dbReference type="GO" id="GO:0061630">
    <property type="term" value="F:ubiquitin protein ligase activity"/>
    <property type="evidence" value="ECO:0007669"/>
    <property type="project" value="UniProtKB-EC"/>
</dbReference>
<feature type="transmembrane region" description="Helical" evidence="16">
    <location>
        <begin position="659"/>
        <end position="677"/>
    </location>
</feature>
<feature type="transmembrane region" description="Helical" evidence="16">
    <location>
        <begin position="466"/>
        <end position="484"/>
    </location>
</feature>
<keyword evidence="6 16" id="KW-0812">Transmembrane</keyword>
<evidence type="ECO:0000256" key="7">
    <source>
        <dbReference type="ARBA" id="ARBA00022723"/>
    </source>
</evidence>
<dbReference type="InterPro" id="IPR050731">
    <property type="entry name" value="HRD1_E3_ubiq-ligases"/>
</dbReference>
<evidence type="ECO:0000313" key="20">
    <source>
        <dbReference type="Proteomes" id="UP000242525"/>
    </source>
</evidence>
<evidence type="ECO:0000256" key="5">
    <source>
        <dbReference type="ARBA" id="ARBA00022679"/>
    </source>
</evidence>
<evidence type="ECO:0000256" key="1">
    <source>
        <dbReference type="ARBA" id="ARBA00000900"/>
    </source>
</evidence>
<dbReference type="Proteomes" id="UP000242525">
    <property type="component" value="Unassembled WGS sequence"/>
</dbReference>
<feature type="signal peptide" evidence="17">
    <location>
        <begin position="1"/>
        <end position="21"/>
    </location>
</feature>
<dbReference type="OrthoDB" id="9984778at2759"/>
<feature type="transmembrane region" description="Helical" evidence="16">
    <location>
        <begin position="572"/>
        <end position="589"/>
    </location>
</feature>
<dbReference type="PROSITE" id="PS50089">
    <property type="entry name" value="ZF_RING_2"/>
    <property type="match status" value="1"/>
</dbReference>
<comment type="pathway">
    <text evidence="3">Protein modification; protein ubiquitination.</text>
</comment>
<dbReference type="Pfam" id="PF13639">
    <property type="entry name" value="zf-RING_2"/>
    <property type="match status" value="1"/>
</dbReference>
<dbReference type="FunFam" id="3.30.40.10:FF:000626">
    <property type="entry name" value="Transmembrane ubiquitin ligase 1"/>
    <property type="match status" value="1"/>
</dbReference>
<evidence type="ECO:0000256" key="13">
    <source>
        <dbReference type="ARBA" id="ARBA00023136"/>
    </source>
</evidence>
<keyword evidence="5" id="KW-0808">Transferase</keyword>
<evidence type="ECO:0000256" key="8">
    <source>
        <dbReference type="ARBA" id="ARBA00022729"/>
    </source>
</evidence>
<evidence type="ECO:0000256" key="16">
    <source>
        <dbReference type="SAM" id="Phobius"/>
    </source>
</evidence>
<evidence type="ECO:0000256" key="12">
    <source>
        <dbReference type="ARBA" id="ARBA00022989"/>
    </source>
</evidence>
<keyword evidence="9 14" id="KW-0863">Zinc-finger</keyword>
<name>A0A0J9X6D1_GEOCN</name>
<accession>A0A0J9X6D1</accession>
<evidence type="ECO:0000256" key="11">
    <source>
        <dbReference type="ARBA" id="ARBA00022833"/>
    </source>
</evidence>
<evidence type="ECO:0000256" key="4">
    <source>
        <dbReference type="ARBA" id="ARBA00012483"/>
    </source>
</evidence>
<dbReference type="Pfam" id="PF11145">
    <property type="entry name" value="DUF2921"/>
    <property type="match status" value="2"/>
</dbReference>
<dbReference type="GO" id="GO:0012505">
    <property type="term" value="C:endomembrane system"/>
    <property type="evidence" value="ECO:0007669"/>
    <property type="project" value="UniProtKB-SubCell"/>
</dbReference>
<keyword evidence="12 16" id="KW-1133">Transmembrane helix</keyword>
<evidence type="ECO:0000313" key="19">
    <source>
        <dbReference type="EMBL" id="CDO53010.1"/>
    </source>
</evidence>
<keyword evidence="8 17" id="KW-0732">Signal</keyword>
<feature type="chain" id="PRO_5005325588" description="RING-type E3 ubiquitin transferase" evidence="17">
    <location>
        <begin position="22"/>
        <end position="838"/>
    </location>
</feature>
<dbReference type="GO" id="GO:0044695">
    <property type="term" value="C:Dsc E3 ubiquitin ligase complex"/>
    <property type="evidence" value="ECO:0007669"/>
    <property type="project" value="TreeGrafter"/>
</dbReference>
<feature type="transmembrane region" description="Helical" evidence="16">
    <location>
        <begin position="625"/>
        <end position="644"/>
    </location>
</feature>
<dbReference type="EMBL" id="CCBN010000004">
    <property type="protein sequence ID" value="CDO53010.1"/>
    <property type="molecule type" value="Genomic_DNA"/>
</dbReference>
<proteinExistence type="predicted"/>
<dbReference type="EC" id="2.3.2.27" evidence="4"/>
<feature type="transmembrane region" description="Helical" evidence="16">
    <location>
        <begin position="595"/>
        <end position="613"/>
    </location>
</feature>
<dbReference type="GO" id="GO:0016874">
    <property type="term" value="F:ligase activity"/>
    <property type="evidence" value="ECO:0007669"/>
    <property type="project" value="UniProtKB-KW"/>
</dbReference>
<dbReference type="Gene3D" id="3.30.40.10">
    <property type="entry name" value="Zinc/RING finger domain, C3HC4 (zinc finger)"/>
    <property type="match status" value="1"/>
</dbReference>
<reference evidence="19" key="1">
    <citation type="submission" date="2014-03" db="EMBL/GenBank/DDBJ databases">
        <authorList>
            <person name="Casaregola S."/>
        </authorList>
    </citation>
    <scope>NUCLEOTIDE SEQUENCE [LARGE SCALE GENOMIC DNA]</scope>
    <source>
        <strain evidence="19">CLIB 918</strain>
    </source>
</reference>
<feature type="domain" description="RING-type" evidence="18">
    <location>
        <begin position="758"/>
        <end position="832"/>
    </location>
</feature>
<evidence type="ECO:0000259" key="18">
    <source>
        <dbReference type="PROSITE" id="PS50089"/>
    </source>
</evidence>
<feature type="transmembrane region" description="Helical" evidence="16">
    <location>
        <begin position="434"/>
        <end position="454"/>
    </location>
</feature>
<keyword evidence="20" id="KW-1185">Reference proteome</keyword>
<keyword evidence="7" id="KW-0479">Metal-binding</keyword>
<organism evidence="19 20">
    <name type="scientific">Geotrichum candidum</name>
    <name type="common">Oospora lactis</name>
    <name type="synonym">Dipodascus geotrichum</name>
    <dbReference type="NCBI Taxonomy" id="1173061"/>
    <lineage>
        <taxon>Eukaryota</taxon>
        <taxon>Fungi</taxon>
        <taxon>Dikarya</taxon>
        <taxon>Ascomycota</taxon>
        <taxon>Saccharomycotina</taxon>
        <taxon>Dipodascomycetes</taxon>
        <taxon>Dipodascales</taxon>
        <taxon>Dipodascaceae</taxon>
        <taxon>Geotrichum</taxon>
    </lineage>
</organism>